<feature type="signal peptide" evidence="7">
    <location>
        <begin position="1"/>
        <end position="20"/>
    </location>
</feature>
<evidence type="ECO:0000256" key="5">
    <source>
        <dbReference type="ARBA" id="ARBA00023145"/>
    </source>
</evidence>
<evidence type="ECO:0000259" key="8">
    <source>
        <dbReference type="SMART" id="SM00645"/>
    </source>
</evidence>
<dbReference type="SMART" id="SM00848">
    <property type="entry name" value="Inhibitor_I29"/>
    <property type="match status" value="1"/>
</dbReference>
<sequence>MKTFVTVLFCAILLVSSSFALKISIKISETKKISSLNKNAELFNNFLKDFNIELSPDDNFEERLAVFMENYRKIQEHNKKYEKGLVSFSMGLNQFTHLREDEMANLNKFYDDEGNFEFKNVTTFRFDDENFSLPKSFDWKTKGVLQPVQDQKNCGSCYVFAGIAAIEAQMMIQYKNYQKLSEQEAMECLEGCSGGYLYEVLQYSHDHMGCASGKSYPYKGRVFNSCSFERPRVKNSKVKTFLRFQGEKSIMQKLVDDGPVIALFSFYPSIRHYHQGIYEKLPNEEQDGYHAILIVGYDEDSFGRKYWIIRNSWGPRWGESGYFKMKRGVNMFLHSLLLCGGSRYDVMKYSITHKGCASGKSYPFKERVVNSCSFKRPRVKNSKVKKVFALKTEKLMMQALVKYGPISAGLIVYPSLNYYKKGIYEKNQMRQKMDTTRF</sequence>
<dbReference type="InterPro" id="IPR025660">
    <property type="entry name" value="Pept_his_AS"/>
</dbReference>
<keyword evidence="3" id="KW-0378">Hydrolase</keyword>
<evidence type="ECO:0000256" key="1">
    <source>
        <dbReference type="ARBA" id="ARBA00008455"/>
    </source>
</evidence>
<feature type="domain" description="Peptidase C1A papain C-terminal" evidence="8">
    <location>
        <begin position="133"/>
        <end position="342"/>
    </location>
</feature>
<proteinExistence type="inferred from homology"/>
<dbReference type="PROSITE" id="PS00640">
    <property type="entry name" value="THIOL_PROTEASE_ASN"/>
    <property type="match status" value="1"/>
</dbReference>
<evidence type="ECO:0000259" key="9">
    <source>
        <dbReference type="SMART" id="SM00848"/>
    </source>
</evidence>
<dbReference type="GO" id="GO:0008234">
    <property type="term" value="F:cysteine-type peptidase activity"/>
    <property type="evidence" value="ECO:0007669"/>
    <property type="project" value="UniProtKB-KW"/>
</dbReference>
<dbReference type="Proteomes" id="UP001107558">
    <property type="component" value="Chromosome 4"/>
</dbReference>
<feature type="chain" id="PRO_5039893807" evidence="7">
    <location>
        <begin position="21"/>
        <end position="438"/>
    </location>
</feature>
<dbReference type="SMART" id="SM00645">
    <property type="entry name" value="Pept_C1"/>
    <property type="match status" value="1"/>
</dbReference>
<dbReference type="GO" id="GO:0006508">
    <property type="term" value="P:proteolysis"/>
    <property type="evidence" value="ECO:0007669"/>
    <property type="project" value="UniProtKB-KW"/>
</dbReference>
<evidence type="ECO:0000313" key="10">
    <source>
        <dbReference type="EMBL" id="KAG5668428.1"/>
    </source>
</evidence>
<evidence type="ECO:0000256" key="4">
    <source>
        <dbReference type="ARBA" id="ARBA00022807"/>
    </source>
</evidence>
<dbReference type="Pfam" id="PF00112">
    <property type="entry name" value="Peptidase_C1"/>
    <property type="match status" value="2"/>
</dbReference>
<evidence type="ECO:0000256" key="7">
    <source>
        <dbReference type="SAM" id="SignalP"/>
    </source>
</evidence>
<dbReference type="InterPro" id="IPR013201">
    <property type="entry name" value="Prot_inhib_I29"/>
</dbReference>
<dbReference type="InterPro" id="IPR025661">
    <property type="entry name" value="Pept_asp_AS"/>
</dbReference>
<dbReference type="InterPro" id="IPR000169">
    <property type="entry name" value="Pept_cys_AS"/>
</dbReference>
<keyword evidence="5" id="KW-0865">Zymogen</keyword>
<keyword evidence="11" id="KW-1185">Reference proteome</keyword>
<dbReference type="EMBL" id="JADBJN010000004">
    <property type="protein sequence ID" value="KAG5668428.1"/>
    <property type="molecule type" value="Genomic_DNA"/>
</dbReference>
<evidence type="ECO:0000256" key="2">
    <source>
        <dbReference type="ARBA" id="ARBA00022670"/>
    </source>
</evidence>
<keyword evidence="6" id="KW-1015">Disulfide bond</keyword>
<dbReference type="AlphaFoldDB" id="A0A9J6BEY6"/>
<dbReference type="CDD" id="cd02248">
    <property type="entry name" value="Peptidase_C1A"/>
    <property type="match status" value="1"/>
</dbReference>
<dbReference type="SUPFAM" id="SSF54001">
    <property type="entry name" value="Cysteine proteinases"/>
    <property type="match status" value="2"/>
</dbReference>
<keyword evidence="2" id="KW-0645">Protease</keyword>
<keyword evidence="7" id="KW-0732">Signal</keyword>
<feature type="domain" description="Cathepsin propeptide inhibitor" evidence="9">
    <location>
        <begin position="43"/>
        <end position="103"/>
    </location>
</feature>
<evidence type="ECO:0000256" key="6">
    <source>
        <dbReference type="ARBA" id="ARBA00023157"/>
    </source>
</evidence>
<dbReference type="OrthoDB" id="5855924at2759"/>
<reference evidence="10" key="1">
    <citation type="submission" date="2021-03" db="EMBL/GenBank/DDBJ databases">
        <title>Chromosome level genome of the anhydrobiotic midge Polypedilum vanderplanki.</title>
        <authorList>
            <person name="Yoshida Y."/>
            <person name="Kikawada T."/>
            <person name="Gusev O."/>
        </authorList>
    </citation>
    <scope>NUCLEOTIDE SEQUENCE</scope>
    <source>
        <strain evidence="10">NIAS01</strain>
        <tissue evidence="10">Whole body or cell culture</tissue>
    </source>
</reference>
<accession>A0A9J6BEY6</accession>
<evidence type="ECO:0000256" key="3">
    <source>
        <dbReference type="ARBA" id="ARBA00022801"/>
    </source>
</evidence>
<dbReference type="PROSITE" id="PS00139">
    <property type="entry name" value="THIOL_PROTEASE_CYS"/>
    <property type="match status" value="1"/>
</dbReference>
<dbReference type="Gene3D" id="3.90.70.10">
    <property type="entry name" value="Cysteine proteinases"/>
    <property type="match status" value="2"/>
</dbReference>
<comment type="similarity">
    <text evidence="1">Belongs to the peptidase C1 family.</text>
</comment>
<dbReference type="InterPro" id="IPR000668">
    <property type="entry name" value="Peptidase_C1A_C"/>
</dbReference>
<organism evidence="10 11">
    <name type="scientific">Polypedilum vanderplanki</name>
    <name type="common">Sleeping chironomid midge</name>
    <dbReference type="NCBI Taxonomy" id="319348"/>
    <lineage>
        <taxon>Eukaryota</taxon>
        <taxon>Metazoa</taxon>
        <taxon>Ecdysozoa</taxon>
        <taxon>Arthropoda</taxon>
        <taxon>Hexapoda</taxon>
        <taxon>Insecta</taxon>
        <taxon>Pterygota</taxon>
        <taxon>Neoptera</taxon>
        <taxon>Endopterygota</taxon>
        <taxon>Diptera</taxon>
        <taxon>Nematocera</taxon>
        <taxon>Chironomoidea</taxon>
        <taxon>Chironomidae</taxon>
        <taxon>Chironominae</taxon>
        <taxon>Polypedilum</taxon>
        <taxon>Polypedilum</taxon>
    </lineage>
</organism>
<dbReference type="InterPro" id="IPR013128">
    <property type="entry name" value="Peptidase_C1A"/>
</dbReference>
<dbReference type="Pfam" id="PF08246">
    <property type="entry name" value="Inhibitor_I29"/>
    <property type="match status" value="1"/>
</dbReference>
<keyword evidence="4" id="KW-0788">Thiol protease</keyword>
<evidence type="ECO:0000313" key="11">
    <source>
        <dbReference type="Proteomes" id="UP001107558"/>
    </source>
</evidence>
<dbReference type="PROSITE" id="PS00639">
    <property type="entry name" value="THIOL_PROTEASE_HIS"/>
    <property type="match status" value="1"/>
</dbReference>
<dbReference type="PRINTS" id="PR00705">
    <property type="entry name" value="PAPAIN"/>
</dbReference>
<dbReference type="InterPro" id="IPR039417">
    <property type="entry name" value="Peptidase_C1A_papain-like"/>
</dbReference>
<name>A0A9J6BEY6_POLVA</name>
<protein>
    <submittedName>
        <fullName evidence="10">Uncharacterized protein</fullName>
    </submittedName>
</protein>
<dbReference type="InterPro" id="IPR038765">
    <property type="entry name" value="Papain-like_cys_pep_sf"/>
</dbReference>
<dbReference type="PANTHER" id="PTHR12411">
    <property type="entry name" value="CYSTEINE PROTEASE FAMILY C1-RELATED"/>
    <property type="match status" value="1"/>
</dbReference>
<comment type="caution">
    <text evidence="10">The sequence shown here is derived from an EMBL/GenBank/DDBJ whole genome shotgun (WGS) entry which is preliminary data.</text>
</comment>
<gene>
    <name evidence="10" type="ORF">PVAND_016368</name>
</gene>